<sequence length="141" mass="15915">MAANSVRPRTSAEQQRKRHQLSFQHAPNIRPYPEKVCADRDFGSGIGSMIKTLQVKNGQVPSFLNVLWGVRAERNFYFAMIYRTVAYRPAVVKPSNVKPRKHDVPTRGRFPIPGLLSGVGKKGISCCRCSWWWCAGPGWAE</sequence>
<feature type="region of interest" description="Disordered" evidence="1">
    <location>
        <begin position="1"/>
        <end position="25"/>
    </location>
</feature>
<evidence type="ECO:0000256" key="1">
    <source>
        <dbReference type="SAM" id="MobiDB-lite"/>
    </source>
</evidence>
<name>A0A170Q9U8_9ZZZZ</name>
<dbReference type="AlphaFoldDB" id="A0A170Q9U8"/>
<dbReference type="EMBL" id="FAXA01000191">
    <property type="protein sequence ID" value="CUV02123.1"/>
    <property type="molecule type" value="Genomic_DNA"/>
</dbReference>
<gene>
    <name evidence="2" type="ORF">MGWOODY_Clf1144</name>
</gene>
<proteinExistence type="predicted"/>
<accession>A0A170Q9U8</accession>
<organism evidence="2">
    <name type="scientific">hydrothermal vent metagenome</name>
    <dbReference type="NCBI Taxonomy" id="652676"/>
    <lineage>
        <taxon>unclassified sequences</taxon>
        <taxon>metagenomes</taxon>
        <taxon>ecological metagenomes</taxon>
    </lineage>
</organism>
<protein>
    <submittedName>
        <fullName evidence="2">Uncharacterized protein</fullName>
    </submittedName>
</protein>
<evidence type="ECO:0000313" key="2">
    <source>
        <dbReference type="EMBL" id="CUV02123.1"/>
    </source>
</evidence>
<reference evidence="2" key="1">
    <citation type="submission" date="2015-10" db="EMBL/GenBank/DDBJ databases">
        <authorList>
            <person name="Gilbert D.G."/>
        </authorList>
    </citation>
    <scope>NUCLEOTIDE SEQUENCE</scope>
</reference>